<dbReference type="Gene3D" id="1.20.5.170">
    <property type="match status" value="1"/>
</dbReference>
<evidence type="ECO:0000256" key="8">
    <source>
        <dbReference type="ARBA" id="ARBA00023125"/>
    </source>
</evidence>
<dbReference type="AlphaFoldDB" id="A0A6P7WZD3"/>
<dbReference type="CDD" id="cd14689">
    <property type="entry name" value="bZIP_CREB3"/>
    <property type="match status" value="1"/>
</dbReference>
<evidence type="ECO:0000256" key="1">
    <source>
        <dbReference type="ARBA" id="ARBA00004648"/>
    </source>
</evidence>
<dbReference type="InterPro" id="IPR004827">
    <property type="entry name" value="bZIP"/>
</dbReference>
<comment type="similarity">
    <text evidence="2">Belongs to the bZIP family. ATF subfamily.</text>
</comment>
<evidence type="ECO:0000256" key="6">
    <source>
        <dbReference type="ARBA" id="ARBA00022989"/>
    </source>
</evidence>
<keyword evidence="8" id="KW-0238">DNA-binding</keyword>
<dbReference type="InterPro" id="IPR046347">
    <property type="entry name" value="bZIP_sf"/>
</dbReference>
<feature type="coiled-coil region" evidence="14">
    <location>
        <begin position="251"/>
        <end position="299"/>
    </location>
</feature>
<keyword evidence="9" id="KW-0472">Membrane</keyword>
<organism evidence="17 18">
    <name type="scientific">Microcaecilia unicolor</name>
    <dbReference type="NCBI Taxonomy" id="1415580"/>
    <lineage>
        <taxon>Eukaryota</taxon>
        <taxon>Metazoa</taxon>
        <taxon>Chordata</taxon>
        <taxon>Craniata</taxon>
        <taxon>Vertebrata</taxon>
        <taxon>Euteleostomi</taxon>
        <taxon>Amphibia</taxon>
        <taxon>Gymnophiona</taxon>
        <taxon>Siphonopidae</taxon>
        <taxon>Microcaecilia</taxon>
    </lineage>
</organism>
<dbReference type="PROSITE" id="PS50217">
    <property type="entry name" value="BZIP"/>
    <property type="match status" value="1"/>
</dbReference>
<dbReference type="KEGG" id="muo:115462778"/>
<gene>
    <name evidence="18 19" type="primary">CREB3</name>
</gene>
<accession>A0A6P7WZD3</accession>
<evidence type="ECO:0000256" key="7">
    <source>
        <dbReference type="ARBA" id="ARBA00023015"/>
    </source>
</evidence>
<keyword evidence="13" id="KW-0539">Nucleus</keyword>
<evidence type="ECO:0000256" key="11">
    <source>
        <dbReference type="ARBA" id="ARBA00023163"/>
    </source>
</evidence>
<dbReference type="PANTHER" id="PTHR45996">
    <property type="entry name" value="AGAP001464-PB"/>
    <property type="match status" value="1"/>
</dbReference>
<evidence type="ECO:0000313" key="19">
    <source>
        <dbReference type="RefSeq" id="XP_030048633.1"/>
    </source>
</evidence>
<dbReference type="GeneID" id="115462778"/>
<keyword evidence="4" id="KW-0256">Endoplasmic reticulum</keyword>
<keyword evidence="12" id="KW-0325">Glycoprotein</keyword>
<dbReference type="GO" id="GO:0000981">
    <property type="term" value="F:DNA-binding transcription factor activity, RNA polymerase II-specific"/>
    <property type="evidence" value="ECO:0007669"/>
    <property type="project" value="TreeGrafter"/>
</dbReference>
<dbReference type="RefSeq" id="XP_030048632.1">
    <property type="nucleotide sequence ID" value="XM_030192772.1"/>
</dbReference>
<evidence type="ECO:0000256" key="3">
    <source>
        <dbReference type="ARBA" id="ARBA00022692"/>
    </source>
</evidence>
<dbReference type="SMART" id="SM00338">
    <property type="entry name" value="BRLZ"/>
    <property type="match status" value="1"/>
</dbReference>
<keyword evidence="6" id="KW-1133">Transmembrane helix</keyword>
<name>A0A6P7WZD3_9AMPH</name>
<feature type="region of interest" description="Disordered" evidence="15">
    <location>
        <begin position="386"/>
        <end position="461"/>
    </location>
</feature>
<dbReference type="RefSeq" id="XP_030048633.1">
    <property type="nucleotide sequence ID" value="XM_030192773.1"/>
</dbReference>
<evidence type="ECO:0000259" key="16">
    <source>
        <dbReference type="PROSITE" id="PS50217"/>
    </source>
</evidence>
<dbReference type="GO" id="GO:0000978">
    <property type="term" value="F:RNA polymerase II cis-regulatory region sequence-specific DNA binding"/>
    <property type="evidence" value="ECO:0007669"/>
    <property type="project" value="TreeGrafter"/>
</dbReference>
<keyword evidence="7" id="KW-0805">Transcription regulation</keyword>
<dbReference type="OrthoDB" id="674948at2759"/>
<dbReference type="FunFam" id="1.20.5.170:FF:000042">
    <property type="entry name" value="Cyclic AMP-responsive element-binding protein 3-like protein 3"/>
    <property type="match status" value="1"/>
</dbReference>
<dbReference type="GO" id="GO:0005634">
    <property type="term" value="C:nucleus"/>
    <property type="evidence" value="ECO:0007669"/>
    <property type="project" value="TreeGrafter"/>
</dbReference>
<comment type="subcellular location">
    <subcellularLocation>
        <location evidence="1">Endoplasmic reticulum membrane</location>
        <topology evidence="1">Single-pass type II membrane protein</topology>
    </subcellularLocation>
</comment>
<evidence type="ECO:0000256" key="15">
    <source>
        <dbReference type="SAM" id="MobiDB-lite"/>
    </source>
</evidence>
<keyword evidence="17" id="KW-1185">Reference proteome</keyword>
<keyword evidence="10" id="KW-0010">Activator</keyword>
<evidence type="ECO:0000256" key="13">
    <source>
        <dbReference type="ARBA" id="ARBA00023242"/>
    </source>
</evidence>
<evidence type="ECO:0000256" key="10">
    <source>
        <dbReference type="ARBA" id="ARBA00023159"/>
    </source>
</evidence>
<evidence type="ECO:0000313" key="17">
    <source>
        <dbReference type="Proteomes" id="UP000515156"/>
    </source>
</evidence>
<dbReference type="CTD" id="10488"/>
<feature type="compositionally biased region" description="Low complexity" evidence="15">
    <location>
        <begin position="73"/>
        <end position="92"/>
    </location>
</feature>
<evidence type="ECO:0000256" key="4">
    <source>
        <dbReference type="ARBA" id="ARBA00022824"/>
    </source>
</evidence>
<proteinExistence type="inferred from homology"/>
<evidence type="ECO:0000313" key="18">
    <source>
        <dbReference type="RefSeq" id="XP_030048632.1"/>
    </source>
</evidence>
<dbReference type="Pfam" id="PF00170">
    <property type="entry name" value="bZIP_1"/>
    <property type="match status" value="1"/>
</dbReference>
<dbReference type="Proteomes" id="UP000515156">
    <property type="component" value="Chromosome 2"/>
</dbReference>
<protein>
    <submittedName>
        <fullName evidence="18 19">Cyclic AMP-responsive element-binding protein 3</fullName>
    </submittedName>
</protein>
<evidence type="ECO:0000256" key="14">
    <source>
        <dbReference type="SAM" id="Coils"/>
    </source>
</evidence>
<keyword evidence="14" id="KW-0175">Coiled coil</keyword>
<evidence type="ECO:0000256" key="12">
    <source>
        <dbReference type="ARBA" id="ARBA00023180"/>
    </source>
</evidence>
<evidence type="ECO:0000256" key="5">
    <source>
        <dbReference type="ARBA" id="ARBA00022968"/>
    </source>
</evidence>
<feature type="domain" description="BZIP" evidence="16">
    <location>
        <begin position="226"/>
        <end position="289"/>
    </location>
</feature>
<reference evidence="18 19" key="1">
    <citation type="submission" date="2025-04" db="UniProtKB">
        <authorList>
            <consortium name="RefSeq"/>
        </authorList>
    </citation>
    <scope>IDENTIFICATION</scope>
</reference>
<keyword evidence="3" id="KW-0812">Transmembrane</keyword>
<evidence type="ECO:0000256" key="9">
    <source>
        <dbReference type="ARBA" id="ARBA00023136"/>
    </source>
</evidence>
<sequence length="461" mass="51280">MSISPEMVEFGDQELLEFLLENKFSPADPLEEGVKPADDWGLQEQEMMGEDEIEDFLSSILAPFEEDSGTMQSHSPPSSDSGISDDNSFSSPGIWDVSPPHSPKLSLSPAESDIIQFDHNYSLQQDANNSDGIALESVRSETAEGDVFIDLEAWVPDCPEESLTTYPEESLSPCPVTVCMEDFTFKTPKQYEFQELSLSEEEKRLLAKEGVVLPSVLPLTKSEERVLKRIRRKIRNKKSAQDSRRKKKDYVDGLENRVAACTVQNQELQKKVHLLQKQNVSLLQQLRNLQALVKQTTNKTTTSSTCVMVILLSFCLILFPSFYPFGSRGQQQELRGVLSRQIRQFSNDASLQDKPLGFVDDADMQPEQELEQFAVELSQMMLMNQTPEAKSLSKAESGSSLNSNSSADTPAPGTAELGPVPAGPESGVLDMHVTAAVTARKQDWPQQTTSVIIQPRHSDEM</sequence>
<evidence type="ECO:0000256" key="2">
    <source>
        <dbReference type="ARBA" id="ARBA00009050"/>
    </source>
</evidence>
<keyword evidence="11" id="KW-0804">Transcription</keyword>
<dbReference type="PANTHER" id="PTHR45996:SF4">
    <property type="entry name" value="CYCLIC AMP-RESPONSIVE ELEMENT-BINDING PROTEIN 3"/>
    <property type="match status" value="1"/>
</dbReference>
<dbReference type="InterPro" id="IPR051381">
    <property type="entry name" value="CREB_ATF_subfamily"/>
</dbReference>
<keyword evidence="5" id="KW-0735">Signal-anchor</keyword>
<feature type="region of interest" description="Disordered" evidence="15">
    <location>
        <begin position="67"/>
        <end position="106"/>
    </location>
</feature>
<dbReference type="GO" id="GO:0005789">
    <property type="term" value="C:endoplasmic reticulum membrane"/>
    <property type="evidence" value="ECO:0007669"/>
    <property type="project" value="UniProtKB-SubCell"/>
</dbReference>
<feature type="compositionally biased region" description="Low complexity" evidence="15">
    <location>
        <begin position="388"/>
        <end position="406"/>
    </location>
</feature>
<dbReference type="SUPFAM" id="SSF57959">
    <property type="entry name" value="Leucine zipper domain"/>
    <property type="match status" value="1"/>
</dbReference>